<evidence type="ECO:0000313" key="1">
    <source>
        <dbReference type="EMBL" id="EMA65244.1"/>
    </source>
</evidence>
<sequence length="63" mass="7153">MANGSDKDSPMSVVIDAVFTHLVESEVNIRDACGEYESVTIQKFCNTSVIGLQYRTRIKSRWR</sequence>
<evidence type="ECO:0000313" key="2">
    <source>
        <dbReference type="Proteomes" id="UP000011575"/>
    </source>
</evidence>
<reference evidence="1 2" key="1">
    <citation type="journal article" date="2014" name="PLoS Genet.">
        <title>Phylogenetically driven sequencing of extremely halophilic archaea reveals strategies for static and dynamic osmo-response.</title>
        <authorList>
            <person name="Becker E.A."/>
            <person name="Seitzer P.M."/>
            <person name="Tritt A."/>
            <person name="Larsen D."/>
            <person name="Krusor M."/>
            <person name="Yao A.I."/>
            <person name="Wu D."/>
            <person name="Madern D."/>
            <person name="Eisen J.A."/>
            <person name="Darling A.E."/>
            <person name="Facciotti M.T."/>
        </authorList>
    </citation>
    <scope>NUCLEOTIDE SEQUENCE [LARGE SCALE GENOMIC DNA]</scope>
    <source>
        <strain evidence="1 2">JCM 13560</strain>
    </source>
</reference>
<dbReference type="AlphaFoldDB" id="M0P6S3"/>
<accession>M0P6S3</accession>
<comment type="caution">
    <text evidence="1">The sequence shown here is derived from an EMBL/GenBank/DDBJ whole genome shotgun (WGS) entry which is preliminary data.</text>
</comment>
<organism evidence="1 2">
    <name type="scientific">Halorubrum aidingense JCM 13560</name>
    <dbReference type="NCBI Taxonomy" id="1230454"/>
    <lineage>
        <taxon>Archaea</taxon>
        <taxon>Methanobacteriati</taxon>
        <taxon>Methanobacteriota</taxon>
        <taxon>Stenosarchaea group</taxon>
        <taxon>Halobacteria</taxon>
        <taxon>Halobacteriales</taxon>
        <taxon>Haloferacaceae</taxon>
        <taxon>Halorubrum</taxon>
    </lineage>
</organism>
<dbReference type="InterPro" id="IPR055810">
    <property type="entry name" value="DUF7386"/>
</dbReference>
<keyword evidence="2" id="KW-1185">Reference proteome</keyword>
<dbReference type="EMBL" id="AOJI01000033">
    <property type="protein sequence ID" value="EMA65244.1"/>
    <property type="molecule type" value="Genomic_DNA"/>
</dbReference>
<dbReference type="Proteomes" id="UP000011575">
    <property type="component" value="Unassembled WGS sequence"/>
</dbReference>
<protein>
    <submittedName>
        <fullName evidence="1">Uncharacterized protein</fullName>
    </submittedName>
</protein>
<name>M0P6S3_9EURY</name>
<gene>
    <name evidence="1" type="ORF">C461_14148</name>
</gene>
<dbReference type="PATRIC" id="fig|1230454.4.peg.2847"/>
<dbReference type="Pfam" id="PF24111">
    <property type="entry name" value="DUF7386"/>
    <property type="match status" value="1"/>
</dbReference>
<proteinExistence type="predicted"/>